<dbReference type="Proteomes" id="UP000282184">
    <property type="component" value="Unassembled WGS sequence"/>
</dbReference>
<accession>A0A431TWF2</accession>
<sequence>MKYHELYDSIVQKLNLTTIHPLHKALLEECCENAVANEQGVTDPEQLRYAVYLAFSAALPALKGVLRGSIEAAQADQATLQYRGQKFVIPADSDFLKDSL</sequence>
<comment type="caution">
    <text evidence="1">The sequence shown here is derived from an EMBL/GenBank/DDBJ whole genome shotgun (WGS) entry which is preliminary data.</text>
</comment>
<organism evidence="1 2">
    <name type="scientific">Hymenobacter gummosus</name>
    <dbReference type="NCBI Taxonomy" id="1776032"/>
    <lineage>
        <taxon>Bacteria</taxon>
        <taxon>Pseudomonadati</taxon>
        <taxon>Bacteroidota</taxon>
        <taxon>Cytophagia</taxon>
        <taxon>Cytophagales</taxon>
        <taxon>Hymenobacteraceae</taxon>
        <taxon>Hymenobacter</taxon>
    </lineage>
</organism>
<dbReference type="AlphaFoldDB" id="A0A431TWF2"/>
<dbReference type="OrthoDB" id="1448962at2"/>
<gene>
    <name evidence="1" type="ORF">EJV47_23770</name>
</gene>
<dbReference type="RefSeq" id="WP_126695707.1">
    <property type="nucleotide sequence ID" value="NZ_RXOF01000018.1"/>
</dbReference>
<dbReference type="EMBL" id="RXOF01000018">
    <property type="protein sequence ID" value="RTQ45851.1"/>
    <property type="molecule type" value="Genomic_DNA"/>
</dbReference>
<evidence type="ECO:0000313" key="1">
    <source>
        <dbReference type="EMBL" id="RTQ45851.1"/>
    </source>
</evidence>
<evidence type="ECO:0000313" key="2">
    <source>
        <dbReference type="Proteomes" id="UP000282184"/>
    </source>
</evidence>
<keyword evidence="2" id="KW-1185">Reference proteome</keyword>
<proteinExistence type="predicted"/>
<name>A0A431TWF2_9BACT</name>
<protein>
    <submittedName>
        <fullName evidence="1">Uncharacterized protein</fullName>
    </submittedName>
</protein>
<reference evidence="1 2" key="1">
    <citation type="submission" date="2018-12" db="EMBL/GenBank/DDBJ databases">
        <title>Hymenobacter gummosus sp. nov., isolated from a spring.</title>
        <authorList>
            <person name="Nie L."/>
        </authorList>
    </citation>
    <scope>NUCLEOTIDE SEQUENCE [LARGE SCALE GENOMIC DNA]</scope>
    <source>
        <strain evidence="1 2">KCTC 52166</strain>
    </source>
</reference>